<accession>A0A0R0C2Z2</accession>
<dbReference type="STRING" id="266128.ABB25_00950"/>
<keyword evidence="2" id="KW-1185">Reference proteome</keyword>
<protein>
    <submittedName>
        <fullName evidence="1">Uncharacterized protein</fullName>
    </submittedName>
</protein>
<proteinExistence type="predicted"/>
<evidence type="ECO:0000313" key="2">
    <source>
        <dbReference type="Proteomes" id="UP000051254"/>
    </source>
</evidence>
<evidence type="ECO:0000313" key="1">
    <source>
        <dbReference type="EMBL" id="KRG60794.1"/>
    </source>
</evidence>
<dbReference type="RefSeq" id="WP_057662374.1">
    <property type="nucleotide sequence ID" value="NZ_LDJH01000002.1"/>
</dbReference>
<dbReference type="AlphaFoldDB" id="A0A0R0C2Z2"/>
<sequence>MTEIYGHRWASSYGDDPASSAGQTWAKGLAGISPQQLAAGIGACIASAQPWPPTLPEFRQMCLGIPSLAAVRAELQRQGSQFSAFARLVWQQIDAYRFRHAPAEKADRLIAEAYAAASEYVMRGGELPAEPVAALEQAAERNPVPASREQMLGHLAGISELLGGRA</sequence>
<reference evidence="1 2" key="1">
    <citation type="submission" date="2015-05" db="EMBL/GenBank/DDBJ databases">
        <title>Genome sequencing and analysis of members of genus Stenotrophomonas.</title>
        <authorList>
            <person name="Patil P.P."/>
            <person name="Midha S."/>
            <person name="Patil P.B."/>
        </authorList>
    </citation>
    <scope>NUCLEOTIDE SEQUENCE [LARGE SCALE GENOMIC DNA]</scope>
    <source>
        <strain evidence="1 2">DSM 17805</strain>
    </source>
</reference>
<dbReference type="OrthoDB" id="5675790at2"/>
<dbReference type="EMBL" id="LDJH01000002">
    <property type="protein sequence ID" value="KRG60794.1"/>
    <property type="molecule type" value="Genomic_DNA"/>
</dbReference>
<name>A0A0R0C2Z2_9GAMM</name>
<comment type="caution">
    <text evidence="1">The sequence shown here is derived from an EMBL/GenBank/DDBJ whole genome shotgun (WGS) entry which is preliminary data.</text>
</comment>
<dbReference type="PATRIC" id="fig|266128.3.peg.1257"/>
<organism evidence="1 2">
    <name type="scientific">Stenotrophomonas koreensis</name>
    <dbReference type="NCBI Taxonomy" id="266128"/>
    <lineage>
        <taxon>Bacteria</taxon>
        <taxon>Pseudomonadati</taxon>
        <taxon>Pseudomonadota</taxon>
        <taxon>Gammaproteobacteria</taxon>
        <taxon>Lysobacterales</taxon>
        <taxon>Lysobacteraceae</taxon>
        <taxon>Stenotrophomonas</taxon>
    </lineage>
</organism>
<dbReference type="Proteomes" id="UP000051254">
    <property type="component" value="Unassembled WGS sequence"/>
</dbReference>
<gene>
    <name evidence="1" type="ORF">ABB25_00950</name>
</gene>